<dbReference type="GO" id="GO:0016787">
    <property type="term" value="F:hydrolase activity"/>
    <property type="evidence" value="ECO:0007669"/>
    <property type="project" value="UniProtKB-KW"/>
</dbReference>
<evidence type="ECO:0000313" key="5">
    <source>
        <dbReference type="Proteomes" id="UP000814353"/>
    </source>
</evidence>
<dbReference type="Pfam" id="PF12697">
    <property type="entry name" value="Abhydrolase_6"/>
    <property type="match status" value="1"/>
</dbReference>
<dbReference type="RefSeq" id="WP_181514923.1">
    <property type="nucleotide sequence ID" value="NZ_JABFUB010000012.1"/>
</dbReference>
<dbReference type="InterPro" id="IPR029058">
    <property type="entry name" value="AB_hydrolase_fold"/>
</dbReference>
<dbReference type="Gene3D" id="3.40.50.1820">
    <property type="entry name" value="alpha/beta hydrolase"/>
    <property type="match status" value="1"/>
</dbReference>
<organism evidence="2 4">
    <name type="scientific">Billgrantia kenyensis</name>
    <dbReference type="NCBI Taxonomy" id="321266"/>
    <lineage>
        <taxon>Bacteria</taxon>
        <taxon>Pseudomonadati</taxon>
        <taxon>Pseudomonadota</taxon>
        <taxon>Gammaproteobacteria</taxon>
        <taxon>Oceanospirillales</taxon>
        <taxon>Halomonadaceae</taxon>
        <taxon>Billgrantia</taxon>
    </lineage>
</organism>
<dbReference type="AlphaFoldDB" id="A0A7V9W1V8"/>
<dbReference type="PANTHER" id="PTHR46438">
    <property type="entry name" value="ALPHA/BETA-HYDROLASES SUPERFAMILY PROTEIN"/>
    <property type="match status" value="1"/>
</dbReference>
<evidence type="ECO:0000313" key="2">
    <source>
        <dbReference type="EMBL" id="MBA2779442.1"/>
    </source>
</evidence>
<evidence type="ECO:0000313" key="4">
    <source>
        <dbReference type="Proteomes" id="UP000518091"/>
    </source>
</evidence>
<protein>
    <submittedName>
        <fullName evidence="2">Alpha/beta fold hydrolase</fullName>
    </submittedName>
</protein>
<reference evidence="2 4" key="2">
    <citation type="submission" date="2020-07" db="EMBL/GenBank/DDBJ databases">
        <title>Identification of Halomonas strains.</title>
        <authorList>
            <person name="Xiao Z."/>
            <person name="Shen J."/>
        </authorList>
    </citation>
    <scope>NUCLEOTIDE SEQUENCE [LARGE SCALE GENOMIC DNA]</scope>
    <source>
        <strain evidence="2 4">DSM 17331</strain>
    </source>
</reference>
<dbReference type="Proteomes" id="UP000518091">
    <property type="component" value="Unassembled WGS sequence"/>
</dbReference>
<dbReference type="PANTHER" id="PTHR46438:SF11">
    <property type="entry name" value="LIPASE-RELATED"/>
    <property type="match status" value="1"/>
</dbReference>
<keyword evidence="5" id="KW-1185">Reference proteome</keyword>
<dbReference type="SUPFAM" id="SSF53474">
    <property type="entry name" value="alpha/beta-Hydrolases"/>
    <property type="match status" value="1"/>
</dbReference>
<comment type="caution">
    <text evidence="2">The sequence shown here is derived from an EMBL/GenBank/DDBJ whole genome shotgun (WGS) entry which is preliminary data.</text>
</comment>
<accession>A0A7V9W1V8</accession>
<dbReference type="EMBL" id="JABFUB010000012">
    <property type="protein sequence ID" value="MCG6662675.1"/>
    <property type="molecule type" value="Genomic_DNA"/>
</dbReference>
<proteinExistence type="predicted"/>
<dbReference type="Proteomes" id="UP000814353">
    <property type="component" value="Unassembled WGS sequence"/>
</dbReference>
<feature type="domain" description="AB hydrolase-1" evidence="1">
    <location>
        <begin position="76"/>
        <end position="259"/>
    </location>
</feature>
<reference evidence="3 5" key="1">
    <citation type="submission" date="2020-05" db="EMBL/GenBank/DDBJ databases">
        <title>Comparative genomic analysis of denitrifying bacteria from Halomonas genus.</title>
        <authorList>
            <person name="Wang L."/>
            <person name="Shao Z."/>
        </authorList>
    </citation>
    <scope>NUCLEOTIDE SEQUENCE [LARGE SCALE GENOMIC DNA]</scope>
    <source>
        <strain evidence="3 5">DSM 17331</strain>
    </source>
</reference>
<keyword evidence="2" id="KW-0378">Hydrolase</keyword>
<dbReference type="EMBL" id="JACEFT010000012">
    <property type="protein sequence ID" value="MBA2779442.1"/>
    <property type="molecule type" value="Genomic_DNA"/>
</dbReference>
<evidence type="ECO:0000259" key="1">
    <source>
        <dbReference type="Pfam" id="PF12697"/>
    </source>
</evidence>
<dbReference type="InterPro" id="IPR000073">
    <property type="entry name" value="AB_hydrolase_1"/>
</dbReference>
<name>A0A7V9W1V8_9GAMM</name>
<sequence length="285" mass="30355">MSTLLSARLQQGVVGTLSAVMPTYFGKIGARAFLCPRPNNSRRHWSTAFSGFECRHVEVQGHRVPVWTAGTGPLALLVHGWERDHFAMGGFVEPLLEAGYAVAALDLPAHGEAEGNKAPLPLLAQAIAETARLGGKPQVVIAHSVGGAMSVLAMEDHGLQPGSVALIASPRTAKDYALAQASQQGLSRRAQEVMVTRINASLGEPLDRYRVDKALASLMLPTLLVHAEDDAIVPVADARANQRASSAQAIWLDSGGHNRILGDSRMISQVIDWVKARTKPFAPSA</sequence>
<evidence type="ECO:0000313" key="3">
    <source>
        <dbReference type="EMBL" id="MCG6662675.1"/>
    </source>
</evidence>
<gene>
    <name evidence="2" type="ORF">H1D44_11065</name>
    <name evidence="3" type="ORF">HOP48_14080</name>
</gene>